<dbReference type="AlphaFoldDB" id="A0A517U361"/>
<evidence type="ECO:0000313" key="3">
    <source>
        <dbReference type="Proteomes" id="UP000317909"/>
    </source>
</evidence>
<dbReference type="RefSeq" id="WP_168207049.1">
    <property type="nucleotide sequence ID" value="NZ_CP036339.1"/>
</dbReference>
<gene>
    <name evidence="2" type="ORF">I41_42680</name>
</gene>
<evidence type="ECO:0000256" key="1">
    <source>
        <dbReference type="SAM" id="MobiDB-lite"/>
    </source>
</evidence>
<dbReference type="EMBL" id="CP036339">
    <property type="protein sequence ID" value="QDT75059.1"/>
    <property type="molecule type" value="Genomic_DNA"/>
</dbReference>
<evidence type="ECO:0008006" key="4">
    <source>
        <dbReference type="Google" id="ProtNLM"/>
    </source>
</evidence>
<proteinExistence type="predicted"/>
<keyword evidence="3" id="KW-1185">Reference proteome</keyword>
<dbReference type="KEGG" id="llh:I41_42680"/>
<protein>
    <recommendedName>
        <fullName evidence="4">RNA polymerase subunit sigma</fullName>
    </recommendedName>
</protein>
<reference evidence="2 3" key="1">
    <citation type="submission" date="2019-02" db="EMBL/GenBank/DDBJ databases">
        <title>Deep-cultivation of Planctomycetes and their phenomic and genomic characterization uncovers novel biology.</title>
        <authorList>
            <person name="Wiegand S."/>
            <person name="Jogler M."/>
            <person name="Boedeker C."/>
            <person name="Pinto D."/>
            <person name="Vollmers J."/>
            <person name="Rivas-Marin E."/>
            <person name="Kohn T."/>
            <person name="Peeters S.H."/>
            <person name="Heuer A."/>
            <person name="Rast P."/>
            <person name="Oberbeckmann S."/>
            <person name="Bunk B."/>
            <person name="Jeske O."/>
            <person name="Meyerdierks A."/>
            <person name="Storesund J.E."/>
            <person name="Kallscheuer N."/>
            <person name="Luecker S."/>
            <person name="Lage O.M."/>
            <person name="Pohl T."/>
            <person name="Merkel B.J."/>
            <person name="Hornburger P."/>
            <person name="Mueller R.-W."/>
            <person name="Bruemmer F."/>
            <person name="Labrenz M."/>
            <person name="Spormann A.M."/>
            <person name="Op den Camp H."/>
            <person name="Overmann J."/>
            <person name="Amann R."/>
            <person name="Jetten M.S.M."/>
            <person name="Mascher T."/>
            <person name="Medema M.H."/>
            <person name="Devos D.P."/>
            <person name="Kaster A.-K."/>
            <person name="Ovreas L."/>
            <person name="Rohde M."/>
            <person name="Galperin M.Y."/>
            <person name="Jogler C."/>
        </authorList>
    </citation>
    <scope>NUCLEOTIDE SEQUENCE [LARGE SCALE GENOMIC DNA]</scope>
    <source>
        <strain evidence="2 3">I41</strain>
    </source>
</reference>
<accession>A0A517U361</accession>
<dbReference type="Proteomes" id="UP000317909">
    <property type="component" value="Chromosome"/>
</dbReference>
<organism evidence="2 3">
    <name type="scientific">Lacipirellula limnantheis</name>
    <dbReference type="NCBI Taxonomy" id="2528024"/>
    <lineage>
        <taxon>Bacteria</taxon>
        <taxon>Pseudomonadati</taxon>
        <taxon>Planctomycetota</taxon>
        <taxon>Planctomycetia</taxon>
        <taxon>Pirellulales</taxon>
        <taxon>Lacipirellulaceae</taxon>
        <taxon>Lacipirellula</taxon>
    </lineage>
</organism>
<evidence type="ECO:0000313" key="2">
    <source>
        <dbReference type="EMBL" id="QDT75059.1"/>
    </source>
</evidence>
<name>A0A517U361_9BACT</name>
<sequence length="52" mass="5528">MSIVRVGSTQKFSDNWENIFAGKKAKVAGKPAAKKAKKKAAKPKAAKKKAKG</sequence>
<feature type="region of interest" description="Disordered" evidence="1">
    <location>
        <begin position="28"/>
        <end position="52"/>
    </location>
</feature>